<organism evidence="4 5">
    <name type="scientific">Streptomyces rapamycinicus (strain ATCC 29253 / DSM 41530 / NRRL 5491 / AYB-994)</name>
    <name type="common">Streptomyces hygroscopicus (strain ATCC 29253)</name>
    <dbReference type="NCBI Taxonomy" id="1343740"/>
    <lineage>
        <taxon>Bacteria</taxon>
        <taxon>Bacillati</taxon>
        <taxon>Actinomycetota</taxon>
        <taxon>Actinomycetes</taxon>
        <taxon>Kitasatosporales</taxon>
        <taxon>Streptomycetaceae</taxon>
        <taxon>Streptomyces</taxon>
        <taxon>Streptomyces violaceusniger group</taxon>
    </lineage>
</organism>
<dbReference type="PANTHER" id="PTHR42760">
    <property type="entry name" value="SHORT-CHAIN DEHYDROGENASES/REDUCTASES FAMILY MEMBER"/>
    <property type="match status" value="1"/>
</dbReference>
<dbReference type="PRINTS" id="PR00080">
    <property type="entry name" value="SDRFAMILY"/>
</dbReference>
<evidence type="ECO:0000313" key="4">
    <source>
        <dbReference type="EMBL" id="RLV77168.1"/>
    </source>
</evidence>
<dbReference type="SMART" id="SM00822">
    <property type="entry name" value="PKS_KR"/>
    <property type="match status" value="1"/>
</dbReference>
<evidence type="ECO:0000256" key="1">
    <source>
        <dbReference type="ARBA" id="ARBA00006484"/>
    </source>
</evidence>
<dbReference type="AlphaFoldDB" id="A0A3L8RCL7"/>
<feature type="domain" description="Ketoreductase" evidence="3">
    <location>
        <begin position="27"/>
        <end position="209"/>
    </location>
</feature>
<dbReference type="NCBIfam" id="NF005095">
    <property type="entry name" value="PRK06523.1"/>
    <property type="match status" value="1"/>
</dbReference>
<dbReference type="InterPro" id="IPR002347">
    <property type="entry name" value="SDR_fam"/>
</dbReference>
<dbReference type="Proteomes" id="UP000281594">
    <property type="component" value="Unassembled WGS sequence"/>
</dbReference>
<dbReference type="GO" id="GO:0016616">
    <property type="term" value="F:oxidoreductase activity, acting on the CH-OH group of donors, NAD or NADP as acceptor"/>
    <property type="evidence" value="ECO:0007669"/>
    <property type="project" value="UniProtKB-ARBA"/>
</dbReference>
<dbReference type="InterPro" id="IPR036291">
    <property type="entry name" value="NAD(P)-bd_dom_sf"/>
</dbReference>
<dbReference type="InterPro" id="IPR020904">
    <property type="entry name" value="Sc_DH/Rdtase_CS"/>
</dbReference>
<dbReference type="Gene3D" id="3.40.50.720">
    <property type="entry name" value="NAD(P)-binding Rossmann-like Domain"/>
    <property type="match status" value="1"/>
</dbReference>
<reference evidence="4 5" key="1">
    <citation type="journal article" date="2018" name="J. Biol. Chem.">
        <title>Discovery of the actinoplanic acid pathway in Streptomyces rapamycinicus reveals a genetically conserved synergism with rapamycin.</title>
        <authorList>
            <person name="Mrak P."/>
            <person name="Krastel P."/>
            <person name="Pivk Lukancic P."/>
            <person name="Tao J."/>
            <person name="Pistorius D."/>
            <person name="Moore C.M."/>
        </authorList>
    </citation>
    <scope>NUCLEOTIDE SEQUENCE [LARGE SCALE GENOMIC DNA]</scope>
    <source>
        <strain evidence="4 5">NRRL 5491</strain>
    </source>
</reference>
<evidence type="ECO:0000259" key="3">
    <source>
        <dbReference type="SMART" id="SM00822"/>
    </source>
</evidence>
<dbReference type="PANTHER" id="PTHR42760:SF133">
    <property type="entry name" value="3-OXOACYL-[ACYL-CARRIER-PROTEIN] REDUCTASE"/>
    <property type="match status" value="1"/>
</dbReference>
<comment type="similarity">
    <text evidence="1">Belongs to the short-chain dehydrogenases/reductases (SDR) family.</text>
</comment>
<dbReference type="Pfam" id="PF13561">
    <property type="entry name" value="adh_short_C2"/>
    <property type="match status" value="1"/>
</dbReference>
<dbReference type="FunFam" id="3.40.50.720:FF:000084">
    <property type="entry name" value="Short-chain dehydrogenase reductase"/>
    <property type="match status" value="1"/>
</dbReference>
<dbReference type="STRING" id="1343740.M271_41355"/>
<gene>
    <name evidence="4" type="ORF">D3C57_102325</name>
</gene>
<dbReference type="SUPFAM" id="SSF51735">
    <property type="entry name" value="NAD(P)-binding Rossmann-fold domains"/>
    <property type="match status" value="1"/>
</dbReference>
<protein>
    <submittedName>
        <fullName evidence="4">Short-chain dehydrogenase/reductase SDR</fullName>
    </submittedName>
</protein>
<proteinExistence type="inferred from homology"/>
<accession>A0A3L8RCL7</accession>
<dbReference type="InterPro" id="IPR057326">
    <property type="entry name" value="KR_dom"/>
</dbReference>
<evidence type="ECO:0000313" key="5">
    <source>
        <dbReference type="Proteomes" id="UP000281594"/>
    </source>
</evidence>
<keyword evidence="2" id="KW-0560">Oxidoreductase</keyword>
<comment type="caution">
    <text evidence="4">The sequence shown here is derived from an EMBL/GenBank/DDBJ whole genome shotgun (WGS) entry which is preliminary data.</text>
</comment>
<dbReference type="PROSITE" id="PS00061">
    <property type="entry name" value="ADH_SHORT"/>
    <property type="match status" value="1"/>
</dbReference>
<evidence type="ECO:0000256" key="2">
    <source>
        <dbReference type="ARBA" id="ARBA00023002"/>
    </source>
</evidence>
<name>A0A3L8RCL7_STRRN</name>
<sequence>MNGTESNVPAGGSGVPAAIPDEGLAGRRALVTGGSRGLGAAIVRRLAAAGATVFATARTAPPEGSLPARFFTADLADPDGARQLAERVRDAAGGVDILIDNAGAGSAPEDTLTRQQETWRSDLEVNLLSAVRLDQELVPGMVERGSGVVVHVSSIASHLPQPGQAAYAAAKAAMNSYSRSLAAEVGPAGVRVVCVLPGFIATPGAIAHHQKIADRQGVSLEEAQRDLAARLNVPMNRPGTPEDAAELVAFLVSERARWLTGSQFRVDGGILAQV</sequence>
<dbReference type="RefSeq" id="WP_202979575.1">
    <property type="nucleotide sequence ID" value="NC_022785.1"/>
</dbReference>
<dbReference type="PRINTS" id="PR00081">
    <property type="entry name" value="GDHRDH"/>
</dbReference>
<dbReference type="EMBL" id="QYCY01000001">
    <property type="protein sequence ID" value="RLV77168.1"/>
    <property type="molecule type" value="Genomic_DNA"/>
</dbReference>